<gene>
    <name evidence="3" type="ORF">PHYSODRAFT_498888</name>
</gene>
<dbReference type="RefSeq" id="XP_009526449.1">
    <property type="nucleotide sequence ID" value="XM_009528154.1"/>
</dbReference>
<protein>
    <submittedName>
        <fullName evidence="3">Uncharacterized protein</fullName>
    </submittedName>
</protein>
<evidence type="ECO:0000313" key="3">
    <source>
        <dbReference type="EMBL" id="EGZ17391.1"/>
    </source>
</evidence>
<accession>G4ZDF6</accession>
<sequence>MGGVFVTMDYASQPAFVTCAVLEFTGDFQTAIKRWKDQELGDESAMALIYKKWFECCLVWLMDSSCTPTALQLLESNEPPNVSSQEVFIGKSTRYPFLQQWLVLLSRMGLPSRQRTFAVLAEQDDVMVEVLNGLTRMAALAGAGVSMPKQWNQRIAWASDAIEILTTEYDPDLLFADLVDTLGRDHIVLLDLLVSNETQMLEYTMRYLRHLSAHWKTSKQKLQANNRLECVMSVLIRLRLEIDKLVAADLFPYSAGPLTRRLLFIEQLYEEGSGDDAER</sequence>
<evidence type="ECO:0000313" key="4">
    <source>
        <dbReference type="Proteomes" id="UP000002640"/>
    </source>
</evidence>
<dbReference type="AlphaFoldDB" id="G4ZDF6"/>
<evidence type="ECO:0000259" key="2">
    <source>
        <dbReference type="Pfam" id="PF14695"/>
    </source>
</evidence>
<feature type="domain" description="Protein Lines N-terminal" evidence="1">
    <location>
        <begin position="114"/>
        <end position="216"/>
    </location>
</feature>
<dbReference type="PANTHER" id="PTHR16057:SF1">
    <property type="entry name" value="PROTEIN LINES HOMOLOG 1"/>
    <property type="match status" value="1"/>
</dbReference>
<name>G4ZDF6_PHYSP</name>
<keyword evidence="4" id="KW-1185">Reference proteome</keyword>
<dbReference type="OMA" id="VFVTMDY"/>
<dbReference type="GeneID" id="20657618"/>
<dbReference type="PANTHER" id="PTHR16057">
    <property type="entry name" value="WINS1, 2 PROTEIN"/>
    <property type="match status" value="1"/>
</dbReference>
<organism evidence="3 4">
    <name type="scientific">Phytophthora sojae (strain P6497)</name>
    <name type="common">Soybean stem and root rot agent</name>
    <name type="synonym">Phytophthora megasperma f. sp. glycines</name>
    <dbReference type="NCBI Taxonomy" id="1094619"/>
    <lineage>
        <taxon>Eukaryota</taxon>
        <taxon>Sar</taxon>
        <taxon>Stramenopiles</taxon>
        <taxon>Oomycota</taxon>
        <taxon>Peronosporomycetes</taxon>
        <taxon>Peronosporales</taxon>
        <taxon>Peronosporaceae</taxon>
        <taxon>Phytophthora</taxon>
    </lineage>
</organism>
<dbReference type="Proteomes" id="UP000002640">
    <property type="component" value="Unassembled WGS sequence"/>
</dbReference>
<dbReference type="InParanoid" id="G4ZDF6"/>
<dbReference type="Pfam" id="PF14695">
    <property type="entry name" value="LINES_C"/>
    <property type="match status" value="1"/>
</dbReference>
<dbReference type="InterPro" id="IPR032794">
    <property type="entry name" value="LINES_N"/>
</dbReference>
<dbReference type="Pfam" id="PF14694">
    <property type="entry name" value="LINES_N"/>
    <property type="match status" value="1"/>
</dbReference>
<dbReference type="EMBL" id="JH159154">
    <property type="protein sequence ID" value="EGZ17391.1"/>
    <property type="molecule type" value="Genomic_DNA"/>
</dbReference>
<dbReference type="InterPro" id="IPR024875">
    <property type="entry name" value="Protein_Lines"/>
</dbReference>
<reference evidence="3 4" key="1">
    <citation type="journal article" date="2006" name="Science">
        <title>Phytophthora genome sequences uncover evolutionary origins and mechanisms of pathogenesis.</title>
        <authorList>
            <person name="Tyler B.M."/>
            <person name="Tripathy S."/>
            <person name="Zhang X."/>
            <person name="Dehal P."/>
            <person name="Jiang R.H."/>
            <person name="Aerts A."/>
            <person name="Arredondo F.D."/>
            <person name="Baxter L."/>
            <person name="Bensasson D."/>
            <person name="Beynon J.L."/>
            <person name="Chapman J."/>
            <person name="Damasceno C.M."/>
            <person name="Dorrance A.E."/>
            <person name="Dou D."/>
            <person name="Dickerman A.W."/>
            <person name="Dubchak I.L."/>
            <person name="Garbelotto M."/>
            <person name="Gijzen M."/>
            <person name="Gordon S.G."/>
            <person name="Govers F."/>
            <person name="Grunwald N.J."/>
            <person name="Huang W."/>
            <person name="Ivors K.L."/>
            <person name="Jones R.W."/>
            <person name="Kamoun S."/>
            <person name="Krampis K."/>
            <person name="Lamour K.H."/>
            <person name="Lee M.K."/>
            <person name="McDonald W.H."/>
            <person name="Medina M."/>
            <person name="Meijer H.J."/>
            <person name="Nordberg E.K."/>
            <person name="Maclean D.J."/>
            <person name="Ospina-Giraldo M.D."/>
            <person name="Morris P.F."/>
            <person name="Phuntumart V."/>
            <person name="Putnam N.H."/>
            <person name="Rash S."/>
            <person name="Rose J.K."/>
            <person name="Sakihama Y."/>
            <person name="Salamov A.A."/>
            <person name="Savidor A."/>
            <person name="Scheuring C.F."/>
            <person name="Smith B.M."/>
            <person name="Sobral B.W."/>
            <person name="Terry A."/>
            <person name="Torto-Alalibo T.A."/>
            <person name="Win J."/>
            <person name="Xu Z."/>
            <person name="Zhang H."/>
            <person name="Grigoriev I.V."/>
            <person name="Rokhsar D.S."/>
            <person name="Boore J.L."/>
        </authorList>
    </citation>
    <scope>NUCLEOTIDE SEQUENCE [LARGE SCALE GENOMIC DNA]</scope>
    <source>
        <strain evidence="3 4">P6497</strain>
    </source>
</reference>
<dbReference type="InterPro" id="IPR029415">
    <property type="entry name" value="Lines_C"/>
</dbReference>
<dbReference type="KEGG" id="psoj:PHYSODRAFT_498888"/>
<feature type="domain" description="Protein Lines C-terminal" evidence="2">
    <location>
        <begin position="231"/>
        <end position="266"/>
    </location>
</feature>
<proteinExistence type="predicted"/>
<evidence type="ECO:0000259" key="1">
    <source>
        <dbReference type="Pfam" id="PF14694"/>
    </source>
</evidence>